<evidence type="ECO:0000259" key="2">
    <source>
        <dbReference type="PROSITE" id="PS51915"/>
    </source>
</evidence>
<dbReference type="OrthoDB" id="1095242at2759"/>
<dbReference type="Proteomes" id="UP000682892">
    <property type="component" value="Unassembled WGS sequence"/>
</dbReference>
<feature type="binding site" evidence="1">
    <location>
        <position position="68"/>
    </location>
    <ligand>
        <name>Zn(2+)</name>
        <dbReference type="ChEBI" id="CHEBI:29105"/>
    </ligand>
</feature>
<keyword evidence="1" id="KW-0479">Metal-binding</keyword>
<dbReference type="PaxDb" id="7159-AAEL018050-PA"/>
<reference evidence="3" key="2">
    <citation type="journal article" date="2007" name="Science">
        <title>Genome sequence of Aedes aegypti, a major arbovirus vector.</title>
        <authorList>
            <person name="Nene V."/>
            <person name="Wortman J.R."/>
            <person name="Lawson D."/>
            <person name="Haas B."/>
            <person name="Kodira C."/>
            <person name="Tu Z.J."/>
            <person name="Loftus B."/>
            <person name="Xi Z."/>
            <person name="Megy K."/>
            <person name="Grabherr M."/>
            <person name="Ren Q."/>
            <person name="Zdobnov E.M."/>
            <person name="Lobo N.F."/>
            <person name="Campbell K.S."/>
            <person name="Brown S.E."/>
            <person name="Bonaldo M.F."/>
            <person name="Zhu J."/>
            <person name="Sinkins S.P."/>
            <person name="Hogenkamp D.G."/>
            <person name="Amedeo P."/>
            <person name="Arensburger P."/>
            <person name="Atkinson P.W."/>
            <person name="Bidwell S."/>
            <person name="Biedler J."/>
            <person name="Birney E."/>
            <person name="Bruggner R.V."/>
            <person name="Costas J."/>
            <person name="Coy M.R."/>
            <person name="Crabtree J."/>
            <person name="Crawford M."/>
            <person name="Debruyn B."/>
            <person name="Decaprio D."/>
            <person name="Eiglmeier K."/>
            <person name="Eisenstadt E."/>
            <person name="El-Dorry H."/>
            <person name="Gelbart W.M."/>
            <person name="Gomes S.L."/>
            <person name="Hammond M."/>
            <person name="Hannick L.I."/>
            <person name="Hogan J.R."/>
            <person name="Holmes M.H."/>
            <person name="Jaffe D."/>
            <person name="Johnston J.S."/>
            <person name="Kennedy R.C."/>
            <person name="Koo H."/>
            <person name="Kravitz S."/>
            <person name="Kriventseva E.V."/>
            <person name="Kulp D."/>
            <person name="Labutti K."/>
            <person name="Lee E."/>
            <person name="Li S."/>
            <person name="Lovin D.D."/>
            <person name="Mao C."/>
            <person name="Mauceli E."/>
            <person name="Menck C.F."/>
            <person name="Miller J.R."/>
            <person name="Montgomery P."/>
            <person name="Mori A."/>
            <person name="Nascimento A.L."/>
            <person name="Naveira H.F."/>
            <person name="Nusbaum C."/>
            <person name="O'leary S."/>
            <person name="Orvis J."/>
            <person name="Pertea M."/>
            <person name="Quesneville H."/>
            <person name="Reidenbach K.R."/>
            <person name="Rogers Y.H."/>
            <person name="Roth C.W."/>
            <person name="Schneider J.R."/>
            <person name="Schatz M."/>
            <person name="Shumway M."/>
            <person name="Stanke M."/>
            <person name="Stinson E.O."/>
            <person name="Tubio J.M."/>
            <person name="Vanzee J.P."/>
            <person name="Verjovski-Almeida S."/>
            <person name="Werner D."/>
            <person name="White O."/>
            <person name="Wyder S."/>
            <person name="Zeng Q."/>
            <person name="Zhao Q."/>
            <person name="Zhao Y."/>
            <person name="Hill C.A."/>
            <person name="Raikhel A.S."/>
            <person name="Soares M.B."/>
            <person name="Knudson D.L."/>
            <person name="Lee N.H."/>
            <person name="Galagan J."/>
            <person name="Salzberg S.L."/>
            <person name="Paulsen I.T."/>
            <person name="Dimopoulos G."/>
            <person name="Collins F.H."/>
            <person name="Birren B."/>
            <person name="Fraser-Liggett C.M."/>
            <person name="Severson D.W."/>
        </authorList>
    </citation>
    <scope>NUCLEOTIDE SEQUENCE [LARGE SCALE GENOMIC DNA]</scope>
    <source>
        <strain evidence="3">Liverpool</strain>
    </source>
</reference>
<dbReference type="PANTHER" id="PTHR39942:SF1">
    <property type="entry name" value="BCDNA.LD26519-RELATED"/>
    <property type="match status" value="1"/>
</dbReference>
<sequence>MDTPQMDSLQLLPSGDPCRLCLKKCEQSYGLYVNSPDGLMRELPKKILDCIALEITDDEPQIFSKLVCSDCVYKLDYFYEFRENCRKCQAFFSEMLMFCQAEAAIERQQEQHHIHDVHQQILPEINFPGHDFMLDGNTNKDYEYIIQSLEKEDISFSANVEALKLKQELEISIQQNQQEDGKY</sequence>
<dbReference type="Pfam" id="PF07776">
    <property type="entry name" value="zf-AD"/>
    <property type="match status" value="1"/>
</dbReference>
<feature type="binding site" evidence="1">
    <location>
        <position position="21"/>
    </location>
    <ligand>
        <name>Zn(2+)</name>
        <dbReference type="ChEBI" id="CHEBI:29105"/>
    </ligand>
</feature>
<dbReference type="SMART" id="SM00868">
    <property type="entry name" value="zf-AD"/>
    <property type="match status" value="1"/>
</dbReference>
<dbReference type="VEuPathDB" id="VectorBase:AAEL018050"/>
<dbReference type="KEGG" id="aag:5567642"/>
<dbReference type="HOGENOM" id="CLU_002678_60_1_1"/>
<keyword evidence="1" id="KW-0862">Zinc</keyword>
<name>Q176X1_AEDAE</name>
<dbReference type="SUPFAM" id="SSF57716">
    <property type="entry name" value="Glucocorticoid receptor-like (DNA-binding domain)"/>
    <property type="match status" value="1"/>
</dbReference>
<gene>
    <name evidence="3" type="ORF">AaeL_AAEL006237</name>
</gene>
<proteinExistence type="predicted"/>
<feature type="domain" description="ZAD" evidence="2">
    <location>
        <begin position="16"/>
        <end position="95"/>
    </location>
</feature>
<reference evidence="3" key="3">
    <citation type="submission" date="2012-09" db="EMBL/GenBank/DDBJ databases">
        <authorList>
            <consortium name="VectorBase"/>
        </authorList>
    </citation>
    <scope>NUCLEOTIDE SEQUENCE</scope>
    <source>
        <strain evidence="3">Liverpool</strain>
    </source>
</reference>
<dbReference type="Gene3D" id="3.40.1800.20">
    <property type="match status" value="1"/>
</dbReference>
<dbReference type="GO" id="GO:0008270">
    <property type="term" value="F:zinc ion binding"/>
    <property type="evidence" value="ECO:0007669"/>
    <property type="project" value="UniProtKB-UniRule"/>
</dbReference>
<dbReference type="PROSITE" id="PS51915">
    <property type="entry name" value="ZAD"/>
    <property type="match status" value="1"/>
</dbReference>
<dbReference type="PANTHER" id="PTHR39942">
    <property type="entry name" value="BCDNA.LD26519-RELATED"/>
    <property type="match status" value="1"/>
</dbReference>
<feature type="non-terminal residue" evidence="3">
    <location>
        <position position="1"/>
    </location>
</feature>
<dbReference type="AlphaFoldDB" id="Q176X1"/>
<accession>Q176X1</accession>
<evidence type="ECO:0000256" key="1">
    <source>
        <dbReference type="PROSITE-ProRule" id="PRU01263"/>
    </source>
</evidence>
<protein>
    <submittedName>
        <fullName evidence="3">AAEL006237-PA</fullName>
    </submittedName>
</protein>
<keyword evidence="1" id="KW-0863">Zinc-finger</keyword>
<evidence type="ECO:0000313" key="4">
    <source>
        <dbReference type="Proteomes" id="UP000682892"/>
    </source>
</evidence>
<feature type="binding site" evidence="1">
    <location>
        <position position="18"/>
    </location>
    <ligand>
        <name>Zn(2+)</name>
        <dbReference type="ChEBI" id="CHEBI:29105"/>
    </ligand>
</feature>
<feature type="binding site" evidence="1">
    <location>
        <position position="71"/>
    </location>
    <ligand>
        <name>Zn(2+)</name>
        <dbReference type="ChEBI" id="CHEBI:29105"/>
    </ligand>
</feature>
<dbReference type="GO" id="GO:0005634">
    <property type="term" value="C:nucleus"/>
    <property type="evidence" value="ECO:0007669"/>
    <property type="project" value="InterPro"/>
</dbReference>
<evidence type="ECO:0000313" key="3">
    <source>
        <dbReference type="EMBL" id="EAT42201.1"/>
    </source>
</evidence>
<dbReference type="InterPro" id="IPR012934">
    <property type="entry name" value="Znf_AD"/>
</dbReference>
<organism evidence="3 4">
    <name type="scientific">Aedes aegypti</name>
    <name type="common">Yellowfever mosquito</name>
    <name type="synonym">Culex aegypti</name>
    <dbReference type="NCBI Taxonomy" id="7159"/>
    <lineage>
        <taxon>Eukaryota</taxon>
        <taxon>Metazoa</taxon>
        <taxon>Ecdysozoa</taxon>
        <taxon>Arthropoda</taxon>
        <taxon>Hexapoda</taxon>
        <taxon>Insecta</taxon>
        <taxon>Pterygota</taxon>
        <taxon>Neoptera</taxon>
        <taxon>Endopterygota</taxon>
        <taxon>Diptera</taxon>
        <taxon>Nematocera</taxon>
        <taxon>Culicoidea</taxon>
        <taxon>Culicidae</taxon>
        <taxon>Culicinae</taxon>
        <taxon>Aedini</taxon>
        <taxon>Aedes</taxon>
        <taxon>Stegomyia</taxon>
    </lineage>
</organism>
<reference evidence="3" key="1">
    <citation type="submission" date="2005-10" db="EMBL/GenBank/DDBJ databases">
        <authorList>
            <person name="Loftus B.J."/>
            <person name="Nene V.M."/>
            <person name="Hannick L.I."/>
            <person name="Bidwell S."/>
            <person name="Haas B."/>
            <person name="Amedeo P."/>
            <person name="Orvis J."/>
            <person name="Wortman J.R."/>
            <person name="White O.R."/>
            <person name="Salzberg S."/>
            <person name="Shumway M."/>
            <person name="Koo H."/>
            <person name="Zhao Y."/>
            <person name="Holmes M."/>
            <person name="Miller J."/>
            <person name="Schatz M."/>
            <person name="Pop M."/>
            <person name="Pai G."/>
            <person name="Utterback T."/>
            <person name="Rogers Y.-H."/>
            <person name="Kravitz S."/>
            <person name="Fraser C.M."/>
        </authorList>
    </citation>
    <scope>NUCLEOTIDE SEQUENCE</scope>
    <source>
        <strain evidence="3">Liverpool</strain>
    </source>
</reference>
<dbReference type="EMBL" id="CH477381">
    <property type="protein sequence ID" value="EAT42201.1"/>
    <property type="molecule type" value="Genomic_DNA"/>
</dbReference>